<evidence type="ECO:0000313" key="1">
    <source>
        <dbReference type="EMBL" id="QKD03215.1"/>
    </source>
</evidence>
<gene>
    <name evidence="1" type="ORF">EB235_18315</name>
</gene>
<accession>A0A6M7WMS4</accession>
<evidence type="ECO:0000313" key="2">
    <source>
        <dbReference type="Proteomes" id="UP000503017"/>
    </source>
</evidence>
<proteinExistence type="predicted"/>
<name>A0A6M7WMS4_RHILI</name>
<dbReference type="AlphaFoldDB" id="A0A6M7WMS4"/>
<organism evidence="1 2">
    <name type="scientific">Mesorhizobium loti R88b</name>
    <dbReference type="NCBI Taxonomy" id="935548"/>
    <lineage>
        <taxon>Bacteria</taxon>
        <taxon>Pseudomonadati</taxon>
        <taxon>Pseudomonadota</taxon>
        <taxon>Alphaproteobacteria</taxon>
        <taxon>Hyphomicrobiales</taxon>
        <taxon>Phyllobacteriaceae</taxon>
        <taxon>Mesorhizobium</taxon>
    </lineage>
</organism>
<dbReference type="EMBL" id="CP033367">
    <property type="protein sequence ID" value="QKD03215.1"/>
    <property type="molecule type" value="Genomic_DNA"/>
</dbReference>
<dbReference type="Proteomes" id="UP000503017">
    <property type="component" value="Chromosome"/>
</dbReference>
<protein>
    <submittedName>
        <fullName evidence="1">Uncharacterized protein</fullName>
    </submittedName>
</protein>
<sequence length="73" mass="7819">MPGEIDWKLYPDGRLARFSALPVLTDFNVRSAPVLEIHAIHLVGTSFEPISALAPQGISSPPARHVCAAGRCP</sequence>
<reference evidence="1 2" key="1">
    <citation type="submission" date="2018-10" db="EMBL/GenBank/DDBJ databases">
        <authorList>
            <person name="Perry B.J."/>
            <person name="Sullivan J.T."/>
            <person name="Murphy R.J.T."/>
            <person name="Ramsay J.P."/>
            <person name="Ronson C.W."/>
        </authorList>
    </citation>
    <scope>NUCLEOTIDE SEQUENCE [LARGE SCALE GENOMIC DNA]</scope>
    <source>
        <strain evidence="1 2">R88b</strain>
    </source>
</reference>